<feature type="transmembrane region" description="Helical" evidence="1">
    <location>
        <begin position="21"/>
        <end position="45"/>
    </location>
</feature>
<keyword evidence="1" id="KW-0812">Transmembrane</keyword>
<keyword evidence="1" id="KW-1133">Transmembrane helix</keyword>
<proteinExistence type="predicted"/>
<name>A0A285JGM8_9GAMM</name>
<keyword evidence="3" id="KW-1185">Reference proteome</keyword>
<dbReference type="InterPro" id="IPR012902">
    <property type="entry name" value="N_methyl_site"/>
</dbReference>
<sequence length="277" mass="30227">MSLTMQLKARQPFLKKRHGFTLIELTIVIILLSVLALGVSSYIGLGASMYSDATEREQVLNQSRFVAERLQRELRNAAPNSIRTNDAALLRCIEFAPIVASGVYLQAPVAPAAGTELRLAILNWQSGYLNLPFTIYPRQLADIYGASGSTVTLSGNEPDDGDGNSATRTVQLSSSHSFPLDSPEKRFYLLAASPVSYCFNGVDGSIRRYSDYSYSAAQPLPPTGLAALMASDVQRVRFAVNDAVLTRNSVVNLLLQFGQSPASDMFFNYEVHIPNVP</sequence>
<dbReference type="Pfam" id="PF07963">
    <property type="entry name" value="N_methyl"/>
    <property type="match status" value="1"/>
</dbReference>
<dbReference type="AlphaFoldDB" id="A0A285JGM8"/>
<gene>
    <name evidence="2" type="ORF">SAMN06297280_3359</name>
</gene>
<dbReference type="PROSITE" id="PS00409">
    <property type="entry name" value="PROKAR_NTER_METHYL"/>
    <property type="match status" value="1"/>
</dbReference>
<keyword evidence="1" id="KW-0472">Membrane</keyword>
<dbReference type="EMBL" id="OBEB01000008">
    <property type="protein sequence ID" value="SNY58301.1"/>
    <property type="molecule type" value="Genomic_DNA"/>
</dbReference>
<evidence type="ECO:0000313" key="2">
    <source>
        <dbReference type="EMBL" id="SNY58301.1"/>
    </source>
</evidence>
<dbReference type="Proteomes" id="UP000219353">
    <property type="component" value="Unassembled WGS sequence"/>
</dbReference>
<dbReference type="OrthoDB" id="9788802at2"/>
<organism evidence="2 3">
    <name type="scientific">Arsukibacterium tuosuense</name>
    <dbReference type="NCBI Taxonomy" id="1323745"/>
    <lineage>
        <taxon>Bacteria</taxon>
        <taxon>Pseudomonadati</taxon>
        <taxon>Pseudomonadota</taxon>
        <taxon>Gammaproteobacteria</taxon>
        <taxon>Chromatiales</taxon>
        <taxon>Chromatiaceae</taxon>
        <taxon>Arsukibacterium</taxon>
    </lineage>
</organism>
<protein>
    <submittedName>
        <fullName evidence="2">MSHA biogenesis protein MshO</fullName>
    </submittedName>
</protein>
<dbReference type="NCBIfam" id="TIGR02532">
    <property type="entry name" value="IV_pilin_GFxxxE"/>
    <property type="match status" value="1"/>
</dbReference>
<evidence type="ECO:0000256" key="1">
    <source>
        <dbReference type="SAM" id="Phobius"/>
    </source>
</evidence>
<accession>A0A285JGM8</accession>
<dbReference type="RefSeq" id="WP_097112553.1">
    <property type="nucleotide sequence ID" value="NZ_OBEB01000008.1"/>
</dbReference>
<evidence type="ECO:0000313" key="3">
    <source>
        <dbReference type="Proteomes" id="UP000219353"/>
    </source>
</evidence>
<reference evidence="3" key="1">
    <citation type="submission" date="2017-09" db="EMBL/GenBank/DDBJ databases">
        <authorList>
            <person name="Varghese N."/>
            <person name="Submissions S."/>
        </authorList>
    </citation>
    <scope>NUCLEOTIDE SEQUENCE [LARGE SCALE GENOMIC DNA]</scope>
    <source>
        <strain evidence="3">CGMCC 1.12461</strain>
    </source>
</reference>